<dbReference type="InterPro" id="IPR003708">
    <property type="entry name" value="SecB"/>
</dbReference>
<organism evidence="2 3">
    <name type="scientific">Anaerotalea alkaliphila</name>
    <dbReference type="NCBI Taxonomy" id="2662126"/>
    <lineage>
        <taxon>Bacteria</taxon>
        <taxon>Bacillati</taxon>
        <taxon>Bacillota</taxon>
        <taxon>Clostridia</taxon>
        <taxon>Eubacteriales</taxon>
        <taxon>Anaerotalea</taxon>
    </lineage>
</organism>
<protein>
    <recommendedName>
        <fullName evidence="4">Preprotein translocase subunit SecB</fullName>
    </recommendedName>
</protein>
<dbReference type="Gene3D" id="3.10.420.10">
    <property type="entry name" value="SecB-like"/>
    <property type="match status" value="1"/>
</dbReference>
<dbReference type="GO" id="GO:0051082">
    <property type="term" value="F:unfolded protein binding"/>
    <property type="evidence" value="ECO:0007669"/>
    <property type="project" value="InterPro"/>
</dbReference>
<dbReference type="Proteomes" id="UP000461585">
    <property type="component" value="Unassembled WGS sequence"/>
</dbReference>
<proteinExistence type="inferred from homology"/>
<evidence type="ECO:0008006" key="4">
    <source>
        <dbReference type="Google" id="ProtNLM"/>
    </source>
</evidence>
<name>A0A7X5HW79_9FIRM</name>
<comment type="caution">
    <text evidence="2">The sequence shown here is derived from an EMBL/GenBank/DDBJ whole genome shotgun (WGS) entry which is preliminary data.</text>
</comment>
<comment type="similarity">
    <text evidence="1">Belongs to the SecB family.</text>
</comment>
<reference evidence="2 3" key="1">
    <citation type="submission" date="2020-01" db="EMBL/GenBank/DDBJ databases">
        <title>Anaeroalcalibacter tamaniensis gen. nov., sp. nov., moderately halophilic strictly anaerobic fermenter bacterium from mud volcano of Taman peninsula.</title>
        <authorList>
            <person name="Frolova A."/>
            <person name="Merkel A.Y."/>
            <person name="Slobodkin A.I."/>
        </authorList>
    </citation>
    <scope>NUCLEOTIDE SEQUENCE [LARGE SCALE GENOMIC DNA]</scope>
    <source>
        <strain evidence="2 3">F-3ap</strain>
    </source>
</reference>
<dbReference type="PANTHER" id="PTHR36918">
    <property type="match status" value="1"/>
</dbReference>
<dbReference type="Pfam" id="PF02556">
    <property type="entry name" value="SecB"/>
    <property type="match status" value="1"/>
</dbReference>
<dbReference type="AlphaFoldDB" id="A0A7X5HW79"/>
<evidence type="ECO:0000256" key="1">
    <source>
        <dbReference type="ARBA" id="ARBA00009990"/>
    </source>
</evidence>
<gene>
    <name evidence="2" type="ORF">GXN74_08545</name>
</gene>
<dbReference type="SUPFAM" id="SSF54611">
    <property type="entry name" value="SecB-like"/>
    <property type="match status" value="1"/>
</dbReference>
<sequence length="135" mass="15326">MEIIESVLQFRGYVVNEINFIKTEGYAVPKGGKFNVQPELKSSTIYEGENTYKLTLTLGINMQKDIDFPFELFVSMTGIFQFNSQQPETKGMLEKNTTAILFPYLRTLVSSVTMNANIPPFILPTVNVSKMLEKQ</sequence>
<dbReference type="GO" id="GO:0051262">
    <property type="term" value="P:protein tetramerization"/>
    <property type="evidence" value="ECO:0007669"/>
    <property type="project" value="InterPro"/>
</dbReference>
<dbReference type="PANTHER" id="PTHR36918:SF1">
    <property type="entry name" value="PROTEIN-EXPORT PROTEIN SECB"/>
    <property type="match status" value="1"/>
</dbReference>
<evidence type="ECO:0000313" key="2">
    <source>
        <dbReference type="EMBL" id="NDL67785.1"/>
    </source>
</evidence>
<accession>A0A7X5HW79</accession>
<evidence type="ECO:0000313" key="3">
    <source>
        <dbReference type="Proteomes" id="UP000461585"/>
    </source>
</evidence>
<dbReference type="InterPro" id="IPR035958">
    <property type="entry name" value="SecB-like_sf"/>
</dbReference>
<keyword evidence="3" id="KW-1185">Reference proteome</keyword>
<dbReference type="GO" id="GO:0015031">
    <property type="term" value="P:protein transport"/>
    <property type="evidence" value="ECO:0007669"/>
    <property type="project" value="InterPro"/>
</dbReference>
<dbReference type="EMBL" id="JAAEEH010000021">
    <property type="protein sequence ID" value="NDL67785.1"/>
    <property type="molecule type" value="Genomic_DNA"/>
</dbReference>
<dbReference type="RefSeq" id="WP_162370513.1">
    <property type="nucleotide sequence ID" value="NZ_JAAEEH010000021.1"/>
</dbReference>